<feature type="domain" description="EamA" evidence="6">
    <location>
        <begin position="149"/>
        <end position="282"/>
    </location>
</feature>
<evidence type="ECO:0000256" key="4">
    <source>
        <dbReference type="ARBA" id="ARBA00023136"/>
    </source>
</evidence>
<comment type="subcellular location">
    <subcellularLocation>
        <location evidence="1">Membrane</location>
        <topology evidence="1">Multi-pass membrane protein</topology>
    </subcellularLocation>
</comment>
<keyword evidence="4 5" id="KW-0472">Membrane</keyword>
<feature type="transmembrane region" description="Helical" evidence="5">
    <location>
        <begin position="180"/>
        <end position="197"/>
    </location>
</feature>
<evidence type="ECO:0000259" key="6">
    <source>
        <dbReference type="Pfam" id="PF00892"/>
    </source>
</evidence>
<proteinExistence type="predicted"/>
<dbReference type="InterPro" id="IPR000620">
    <property type="entry name" value="EamA_dom"/>
</dbReference>
<keyword evidence="3 5" id="KW-1133">Transmembrane helix</keyword>
<dbReference type="Proteomes" id="UP000515344">
    <property type="component" value="Chromosome"/>
</dbReference>
<dbReference type="PANTHER" id="PTHR32322:SF9">
    <property type="entry name" value="AMINO-ACID METABOLITE EFFLUX PUMP-RELATED"/>
    <property type="match status" value="1"/>
</dbReference>
<evidence type="ECO:0000256" key="3">
    <source>
        <dbReference type="ARBA" id="ARBA00022989"/>
    </source>
</evidence>
<protein>
    <submittedName>
        <fullName evidence="7">EamA family transporter</fullName>
    </submittedName>
</protein>
<gene>
    <name evidence="7" type="ORF">H4075_07090</name>
</gene>
<keyword evidence="8" id="KW-1185">Reference proteome</keyword>
<dbReference type="SUPFAM" id="SSF103481">
    <property type="entry name" value="Multidrug resistance efflux transporter EmrE"/>
    <property type="match status" value="2"/>
</dbReference>
<dbReference type="PANTHER" id="PTHR32322">
    <property type="entry name" value="INNER MEMBRANE TRANSPORTER"/>
    <property type="match status" value="1"/>
</dbReference>
<dbReference type="Pfam" id="PF00892">
    <property type="entry name" value="EamA"/>
    <property type="match status" value="2"/>
</dbReference>
<dbReference type="Gene3D" id="1.10.3730.20">
    <property type="match status" value="1"/>
</dbReference>
<evidence type="ECO:0000313" key="8">
    <source>
        <dbReference type="Proteomes" id="UP000515344"/>
    </source>
</evidence>
<feature type="transmembrane region" description="Helical" evidence="5">
    <location>
        <begin position="122"/>
        <end position="141"/>
    </location>
</feature>
<dbReference type="RefSeq" id="WP_182805443.1">
    <property type="nucleotide sequence ID" value="NZ_CP060007.1"/>
</dbReference>
<feature type="transmembrane region" description="Helical" evidence="5">
    <location>
        <begin position="240"/>
        <end position="259"/>
    </location>
</feature>
<keyword evidence="2 5" id="KW-0812">Transmembrane</keyword>
<feature type="transmembrane region" description="Helical" evidence="5">
    <location>
        <begin position="209"/>
        <end position="228"/>
    </location>
</feature>
<feature type="transmembrane region" description="Helical" evidence="5">
    <location>
        <begin position="36"/>
        <end position="54"/>
    </location>
</feature>
<dbReference type="InterPro" id="IPR037185">
    <property type="entry name" value="EmrE-like"/>
</dbReference>
<evidence type="ECO:0000313" key="7">
    <source>
        <dbReference type="EMBL" id="QNA45947.1"/>
    </source>
</evidence>
<name>A0A7G5XKE4_9BACT</name>
<accession>A0A7G5XKE4</accession>
<dbReference type="GO" id="GO:0016020">
    <property type="term" value="C:membrane"/>
    <property type="evidence" value="ECO:0007669"/>
    <property type="project" value="UniProtKB-SubCell"/>
</dbReference>
<feature type="transmembrane region" description="Helical" evidence="5">
    <location>
        <begin position="265"/>
        <end position="283"/>
    </location>
</feature>
<organism evidence="7 8">
    <name type="scientific">Lacibacter sediminis</name>
    <dbReference type="NCBI Taxonomy" id="2760713"/>
    <lineage>
        <taxon>Bacteria</taxon>
        <taxon>Pseudomonadati</taxon>
        <taxon>Bacteroidota</taxon>
        <taxon>Chitinophagia</taxon>
        <taxon>Chitinophagales</taxon>
        <taxon>Chitinophagaceae</taxon>
        <taxon>Lacibacter</taxon>
    </lineage>
</organism>
<evidence type="ECO:0000256" key="2">
    <source>
        <dbReference type="ARBA" id="ARBA00022692"/>
    </source>
</evidence>
<feature type="transmembrane region" description="Helical" evidence="5">
    <location>
        <begin position="147"/>
        <end position="168"/>
    </location>
</feature>
<sequence>MKLKHILLLVLLAAIWGSSYLFLRLAAPAMGISLTMASRIILGAIVMIAVFSYTKKLPDYKLFWKQYIVLGVLNILLPFGFITYSITNLNASIGAILNATTPLFTIIVSSIWLKEQLNYKKIIGIVVGLLGLTILVGWMPLDLTRGVMLSIVLSLSASLSYAVGAVYTRKYLKHTEPLKTATGMMSAAAVLVMPLLFSSPATTFPGVEIAAAVFVLGVFCTALGYSIYFKLLSNVGATNASVVTMLVPVFSLLWGLLFLHEPVTPAIILGLLFILGSLKMILIPKHK</sequence>
<reference evidence="8" key="1">
    <citation type="submission" date="2020-08" db="EMBL/GenBank/DDBJ databases">
        <title>Lacibacter sp. S13-6-6 genome sequencing.</title>
        <authorList>
            <person name="Jin L."/>
        </authorList>
    </citation>
    <scope>NUCLEOTIDE SEQUENCE [LARGE SCALE GENOMIC DNA]</scope>
    <source>
        <strain evidence="8">S13-6-6</strain>
    </source>
</reference>
<feature type="transmembrane region" description="Helical" evidence="5">
    <location>
        <begin position="92"/>
        <end position="113"/>
    </location>
</feature>
<feature type="domain" description="EamA" evidence="6">
    <location>
        <begin position="5"/>
        <end position="136"/>
    </location>
</feature>
<evidence type="ECO:0000256" key="5">
    <source>
        <dbReference type="SAM" id="Phobius"/>
    </source>
</evidence>
<dbReference type="EMBL" id="CP060007">
    <property type="protein sequence ID" value="QNA45947.1"/>
    <property type="molecule type" value="Genomic_DNA"/>
</dbReference>
<evidence type="ECO:0000256" key="1">
    <source>
        <dbReference type="ARBA" id="ARBA00004141"/>
    </source>
</evidence>
<dbReference type="KEGG" id="lacs:H4075_07090"/>
<dbReference type="InterPro" id="IPR050638">
    <property type="entry name" value="AA-Vitamin_Transporters"/>
</dbReference>
<feature type="transmembrane region" description="Helical" evidence="5">
    <location>
        <begin position="66"/>
        <end position="86"/>
    </location>
</feature>
<dbReference type="AlphaFoldDB" id="A0A7G5XKE4"/>